<evidence type="ECO:0000313" key="2">
    <source>
        <dbReference type="WBParaSite" id="ES5_v2.g22286.t1"/>
    </source>
</evidence>
<organism evidence="1 2">
    <name type="scientific">Panagrolaimus sp. ES5</name>
    <dbReference type="NCBI Taxonomy" id="591445"/>
    <lineage>
        <taxon>Eukaryota</taxon>
        <taxon>Metazoa</taxon>
        <taxon>Ecdysozoa</taxon>
        <taxon>Nematoda</taxon>
        <taxon>Chromadorea</taxon>
        <taxon>Rhabditida</taxon>
        <taxon>Tylenchina</taxon>
        <taxon>Panagrolaimomorpha</taxon>
        <taxon>Panagrolaimoidea</taxon>
        <taxon>Panagrolaimidae</taxon>
        <taxon>Panagrolaimus</taxon>
    </lineage>
</organism>
<proteinExistence type="predicted"/>
<protein>
    <submittedName>
        <fullName evidence="2">Uncharacterized protein</fullName>
    </submittedName>
</protein>
<dbReference type="WBParaSite" id="ES5_v2.g22286.t1">
    <property type="protein sequence ID" value="ES5_v2.g22286.t1"/>
    <property type="gene ID" value="ES5_v2.g22286"/>
</dbReference>
<reference evidence="2" key="1">
    <citation type="submission" date="2022-11" db="UniProtKB">
        <authorList>
            <consortium name="WormBaseParasite"/>
        </authorList>
    </citation>
    <scope>IDENTIFICATION</scope>
</reference>
<dbReference type="Proteomes" id="UP000887579">
    <property type="component" value="Unplaced"/>
</dbReference>
<sequence>MNYLKPTEKIQSVKEQETPLYTDNYESLKEKEAEEAKKKAAAAATPVLAETKNVQEPQPLNTPPATETAAVAAPIPVISPSNPAPTPEKGEEKEEEEKESDKEDSSKKSSKKKKKKHSKKKKKDKKKKSSSKKKKKKKHQDKKVEEEEEDKKEVEEDEKKKKVDEPVIVYPYSLTPPSTKTSKMKYLYEKGLTTRLNDELMMTENGKEEEQQLVEAETQVMSVKTNVNNLEQPQSLLKSDKTQFAKTNATTKLLTGIENEEKQIKSSKTSLLNVKNGNELPFFSARGLYDGEQLELPKPGPNEEQLSPSKSREPPPSPVLQSPIGKNGILMATLGPADRTLTPAKDDANPPSKLQSHLVLAPEKQNEAAPKTLTILNPVNGGSLAVTNQIKAPLLTNESKAKSDWKSFLEAAPVMSTKFDLQPQGGDEAAADMPSKIEELQKTQKSTTNNTLKPKIMTQSDKAKNIAKYGLKCSPAEYPTFGDILSDWSTVDGVVTAAKMKEIDEKEIRRRKVMEQQQQKDAAVANAAITKKENKDEEKLQQQPKKSKQEIPKEKIAKGEVMRKKHEYPTMNDVVSDWE</sequence>
<name>A0AC34FYH4_9BILA</name>
<evidence type="ECO:0000313" key="1">
    <source>
        <dbReference type="Proteomes" id="UP000887579"/>
    </source>
</evidence>
<accession>A0AC34FYH4</accession>